<dbReference type="AlphaFoldDB" id="A0A1I0PNZ2"/>
<gene>
    <name evidence="1" type="ORF">SAMN04487945_1834</name>
</gene>
<dbReference type="EMBL" id="FOJA01000001">
    <property type="protein sequence ID" value="SEW16076.1"/>
    <property type="molecule type" value="Genomic_DNA"/>
</dbReference>
<sequence>MFSERALDGELAAVRDAYAPGAVVLDCERDFETLSPEHREDLLLLVDDLTPHEYDDAWLPEDSPELLRQLASTDFVVGMPGDGAVAWTTQTDPPLVFVKARIEGTPADFADFLVAEALVEAGLGLPEQFLGFFEAEYPEFAAAVDGGPAAAYQLGAAVATAFRGLHTRAEFETWDADFPRLYDAWIDAGERVEPRLDGLAGELAHGETSFSDAAELACSAVKHEGDVPAPFAALDSPAFRRHGATYAVTWAQKVFDAE</sequence>
<proteinExistence type="predicted"/>
<organism evidence="1 2">
    <name type="scientific">Halobacterium jilantaiense</name>
    <dbReference type="NCBI Taxonomy" id="355548"/>
    <lineage>
        <taxon>Archaea</taxon>
        <taxon>Methanobacteriati</taxon>
        <taxon>Methanobacteriota</taxon>
        <taxon>Stenosarchaea group</taxon>
        <taxon>Halobacteria</taxon>
        <taxon>Halobacteriales</taxon>
        <taxon>Halobacteriaceae</taxon>
        <taxon>Halobacterium</taxon>
    </lineage>
</organism>
<dbReference type="Pfam" id="PF23363">
    <property type="entry name" value="DUF7089"/>
    <property type="match status" value="1"/>
</dbReference>
<reference evidence="1 2" key="1">
    <citation type="submission" date="2016-10" db="EMBL/GenBank/DDBJ databases">
        <authorList>
            <person name="de Groot N.N."/>
        </authorList>
    </citation>
    <scope>NUCLEOTIDE SEQUENCE [LARGE SCALE GENOMIC DNA]</scope>
    <source>
        <strain evidence="1 2">CGMCC 1.5337</strain>
    </source>
</reference>
<keyword evidence="2" id="KW-1185">Reference proteome</keyword>
<protein>
    <submittedName>
        <fullName evidence="1">Uncharacterized protein</fullName>
    </submittedName>
</protein>
<dbReference type="OrthoDB" id="198543at2157"/>
<name>A0A1I0PNZ2_9EURY</name>
<dbReference type="Proteomes" id="UP000198518">
    <property type="component" value="Unassembled WGS sequence"/>
</dbReference>
<dbReference type="RefSeq" id="WP_089668999.1">
    <property type="nucleotide sequence ID" value="NZ_FOJA01000001.1"/>
</dbReference>
<accession>A0A1I0PNZ2</accession>
<evidence type="ECO:0000313" key="2">
    <source>
        <dbReference type="Proteomes" id="UP000198518"/>
    </source>
</evidence>
<dbReference type="InterPro" id="IPR055515">
    <property type="entry name" value="DUF7089"/>
</dbReference>
<dbReference type="STRING" id="355548.SAMN04487945_1834"/>
<evidence type="ECO:0000313" key="1">
    <source>
        <dbReference type="EMBL" id="SEW16076.1"/>
    </source>
</evidence>